<dbReference type="Pfam" id="PF12796">
    <property type="entry name" value="Ank_2"/>
    <property type="match status" value="2"/>
</dbReference>
<feature type="repeat" description="ANK" evidence="2">
    <location>
        <begin position="650"/>
        <end position="682"/>
    </location>
</feature>
<comment type="caution">
    <text evidence="4">The sequence shown here is derived from an EMBL/GenBank/DDBJ whole genome shotgun (WGS) entry which is preliminary data.</text>
</comment>
<accession>A0A8J5U2M6</accession>
<dbReference type="SMART" id="SM00248">
    <property type="entry name" value="ANK"/>
    <property type="match status" value="4"/>
</dbReference>
<gene>
    <name evidence="4" type="ORF">Forpi1262_v014311</name>
</gene>
<feature type="repeat" description="ANK" evidence="2">
    <location>
        <begin position="617"/>
        <end position="649"/>
    </location>
</feature>
<organism evidence="4 5">
    <name type="scientific">Fusarium oxysporum f. sp. raphani</name>
    <dbReference type="NCBI Taxonomy" id="96318"/>
    <lineage>
        <taxon>Eukaryota</taxon>
        <taxon>Fungi</taxon>
        <taxon>Dikarya</taxon>
        <taxon>Ascomycota</taxon>
        <taxon>Pezizomycotina</taxon>
        <taxon>Sordariomycetes</taxon>
        <taxon>Hypocreomycetidae</taxon>
        <taxon>Hypocreales</taxon>
        <taxon>Nectriaceae</taxon>
        <taxon>Fusarium</taxon>
        <taxon>Fusarium oxysporum species complex</taxon>
    </lineage>
</organism>
<dbReference type="Pfam" id="PF24883">
    <property type="entry name" value="NPHP3_N"/>
    <property type="match status" value="1"/>
</dbReference>
<evidence type="ECO:0000259" key="3">
    <source>
        <dbReference type="Pfam" id="PF24883"/>
    </source>
</evidence>
<evidence type="ECO:0000256" key="1">
    <source>
        <dbReference type="ARBA" id="ARBA00022737"/>
    </source>
</evidence>
<evidence type="ECO:0000256" key="2">
    <source>
        <dbReference type="PROSITE-ProRule" id="PRU00023"/>
    </source>
</evidence>
<reference evidence="4" key="1">
    <citation type="submission" date="2021-04" db="EMBL/GenBank/DDBJ databases">
        <title>First draft genome resource for Brassicaceae pathogens Fusarium oxysporum f. sp. raphani and Fusarium oxysporum f. sp. rapae.</title>
        <authorList>
            <person name="Asai S."/>
        </authorList>
    </citation>
    <scope>NUCLEOTIDE SEQUENCE</scope>
    <source>
        <strain evidence="4">Tf1262</strain>
    </source>
</reference>
<dbReference type="PROSITE" id="PS50297">
    <property type="entry name" value="ANK_REP_REGION"/>
    <property type="match status" value="2"/>
</dbReference>
<dbReference type="PANTHER" id="PTHR10039:SF5">
    <property type="entry name" value="NACHT DOMAIN-CONTAINING PROTEIN"/>
    <property type="match status" value="1"/>
</dbReference>
<dbReference type="InterPro" id="IPR002110">
    <property type="entry name" value="Ankyrin_rpt"/>
</dbReference>
<keyword evidence="1" id="KW-0677">Repeat</keyword>
<evidence type="ECO:0000313" key="5">
    <source>
        <dbReference type="Proteomes" id="UP000693942"/>
    </source>
</evidence>
<protein>
    <submittedName>
        <fullName evidence="4">Vegetative incompatibility protein HET-E-1</fullName>
    </submittedName>
</protein>
<proteinExistence type="predicted"/>
<dbReference type="PROSITE" id="PS50088">
    <property type="entry name" value="ANK_REPEAT"/>
    <property type="match status" value="2"/>
</dbReference>
<sequence length="684" mass="76721">MSEAIMRDMYQKPSDVTTAIIEQFDESDYFRYKARIKPPIDGTCAWFLGVPEYVQWLESQSSSLLWISGDPGCGKTTLATFLLDSIDRLQSQDLSLYGTDYLTTYFFFDWSTEDQVDGTALLFALIHQLLQADPALAPIAEKHVHRLNLENLCDIFEAIVSAPERKHQRIVCVLDALDECEAVSMTKAITFLASLIRRVGSLKLAVTSHRNQHLDKVFSNLPAHHQIHLTDHAEHIRQDIEKFIRARCVQVLEIMDCHDDMRRDIEEELIKRSDNTFLWVNMVLEQLKNNPHAWLEFFVPTLRSTDKLDGLYNSTFERSKAPDDVCGPFIRIRDGEVSFRHKTATEFLLRSADVPRPPVGNGMYQYKGCLDVVGVNKCLAEICAVYLTLDGAVSDSSSSGRRAGIHVTDFDDEGFDNEDYPTVEENSGPTCRKSGRGAGLFDYAAKYWGTHYRLGYASSSASTGSRGNHTIFDKAIALCNTSTCTFHDWFQLYWNTISTIPEYPDNLAPLMIASHMGLLDLVRELLADGKGQNKQSNHLQVADSEGWTALHWAVWNGHGIKNDETIALLLQHHHDRSKDSIYNKPHDNDCHCNESTEDQQSFPAGSSTYVLDIKDNKGLTPLHWAAADDQTGVVQLLLKAGATVDVFDGQGMTALTVAYENGFIGTFEALLEYGADVNVPYPGP</sequence>
<keyword evidence="2" id="KW-0040">ANK repeat</keyword>
<dbReference type="InterPro" id="IPR056884">
    <property type="entry name" value="NPHP3-like_N"/>
</dbReference>
<evidence type="ECO:0000313" key="4">
    <source>
        <dbReference type="EMBL" id="KAG7424249.1"/>
    </source>
</evidence>
<dbReference type="AlphaFoldDB" id="A0A8J5U2M6"/>
<feature type="domain" description="Nephrocystin 3-like N-terminal" evidence="3">
    <location>
        <begin position="42"/>
        <end position="208"/>
    </location>
</feature>
<dbReference type="Proteomes" id="UP000693942">
    <property type="component" value="Unassembled WGS sequence"/>
</dbReference>
<dbReference type="PANTHER" id="PTHR10039">
    <property type="entry name" value="AMELOGENIN"/>
    <property type="match status" value="1"/>
</dbReference>
<name>A0A8J5U2M6_FUSOX</name>
<dbReference type="EMBL" id="JAELUR010000013">
    <property type="protein sequence ID" value="KAG7424249.1"/>
    <property type="molecule type" value="Genomic_DNA"/>
</dbReference>